<organism evidence="2 3">
    <name type="scientific">Ruthenibacterium lactatiformans</name>
    <dbReference type="NCBI Taxonomy" id="1550024"/>
    <lineage>
        <taxon>Bacteria</taxon>
        <taxon>Bacillati</taxon>
        <taxon>Bacillota</taxon>
        <taxon>Clostridia</taxon>
        <taxon>Eubacteriales</taxon>
        <taxon>Oscillospiraceae</taxon>
        <taxon>Ruthenibacterium</taxon>
    </lineage>
</organism>
<dbReference type="SUPFAM" id="SSF52540">
    <property type="entry name" value="P-loop containing nucleoside triphosphate hydrolases"/>
    <property type="match status" value="1"/>
</dbReference>
<dbReference type="Gene3D" id="3.40.50.300">
    <property type="entry name" value="P-loop containing nucleotide triphosphate hydrolases"/>
    <property type="match status" value="1"/>
</dbReference>
<gene>
    <name evidence="2" type="ORF">GMD59_16680</name>
</gene>
<evidence type="ECO:0000313" key="3">
    <source>
        <dbReference type="Proteomes" id="UP000472755"/>
    </source>
</evidence>
<dbReference type="InterPro" id="IPR043964">
    <property type="entry name" value="P-loop_TraG"/>
</dbReference>
<dbReference type="Gene3D" id="1.10.8.730">
    <property type="match status" value="1"/>
</dbReference>
<evidence type="ECO:0000313" key="2">
    <source>
        <dbReference type="EMBL" id="MTS28904.1"/>
    </source>
</evidence>
<dbReference type="AlphaFoldDB" id="A0A6L6LYI4"/>
<dbReference type="PANTHER" id="PTHR38467">
    <property type="match status" value="1"/>
</dbReference>
<dbReference type="CDD" id="cd01127">
    <property type="entry name" value="TrwB_TraG_TraD_VirD4"/>
    <property type="match status" value="1"/>
</dbReference>
<proteinExistence type="predicted"/>
<dbReference type="InterPro" id="IPR001736">
    <property type="entry name" value="PLipase_D/transphosphatidylase"/>
</dbReference>
<sequence length="852" mass="96485">MNKKAQGKLTRKERKAVENAEKARIAEERRATELHYRIIQSTQDILPVKDILNGVVITKDGRYVKLLEFKPVNFMYMEPESQERLISTFASMLQAVSVNIQFKAISKKADVESMISTVKEIHDKETDERRQKMLEAYIELLRKTALGVGISRRFFIILEFQKTIGNDGTDFDMVCADLNSVAARVKSYMEQAGNIFLPACETDDGLHAAFYQILCRHKSETVPFSEHIEEILNGYMRESPDELPSINATEFFAPAWIDFTHHKHVVVDDKFYTFAYIPSYGYSQRVYAGWMSLFINASEGVDVDIFLTKIPKENIYNKIGMQVKLKRASASESHDTDSDYHQRLDTISSGEYMMLGLSGGEDFYYLSTLLTVVADSLDELEYKYRELEKRVKGQGMIIRRATFMMEECFASMVPVCMLHKDVERKARRNVLTSGASSCYPFISYEMQDPEGIMVGTNKHNNSLVSIDMFDTTAHPNANAVIIGATGSGKTFTAQLFALRLSLMNVQTFVIAPLKGREDYMGGCNAVGGQFVSMDPSAYNNINIMDIRVPDDEDLMRMEGYTDRGALLTKKIHTVKTFLGLVVRDLTQEEEQLLDTCLYSLYGRFGITTDNDSLFDAVTHEYKKMPLLGDLYEEMAGVEELHRVRNILSPLINGSLAAYNRPTNIDLDSKYIVFDFNGLKGDLLVLSMFIVLDFVWSKIKEDRTKRKAVFIDECWKLIGTDSNRRAAEDVVEIFRTIRAYGGSAFAMTQDVSQFFEFENGKYGKAVIGNADTKIVMHLQPNEAYMLQEAVQLTDAEIDNIIKLQTGHGFVASSGGKLFVEFLASPYEKHAITTDANEMYHRGQAIRAAKEKNG</sequence>
<dbReference type="GO" id="GO:0003824">
    <property type="term" value="F:catalytic activity"/>
    <property type="evidence" value="ECO:0007669"/>
    <property type="project" value="InterPro"/>
</dbReference>
<dbReference type="GO" id="GO:0006793">
    <property type="term" value="P:phosphorus metabolic process"/>
    <property type="evidence" value="ECO:0007669"/>
    <property type="project" value="UniProtKB-ARBA"/>
</dbReference>
<name>A0A6L6LYI4_9FIRM</name>
<dbReference type="Proteomes" id="UP000472755">
    <property type="component" value="Unassembled WGS sequence"/>
</dbReference>
<comment type="caution">
    <text evidence="2">The sequence shown here is derived from an EMBL/GenBank/DDBJ whole genome shotgun (WGS) entry which is preliminary data.</text>
</comment>
<protein>
    <recommendedName>
        <fullName evidence="1">PLD phosphodiesterase domain-containing protein</fullName>
    </recommendedName>
</protein>
<dbReference type="RefSeq" id="WP_172726353.1">
    <property type="nucleotide sequence ID" value="NZ_WMZN01000044.1"/>
</dbReference>
<dbReference type="PANTHER" id="PTHR38467:SF1">
    <property type="entry name" value="CONJUGATIVE TRANSFER: ASSEMBLY"/>
    <property type="match status" value="1"/>
</dbReference>
<feature type="domain" description="PLD phosphodiesterase" evidence="1">
    <location>
        <begin position="256"/>
        <end position="286"/>
    </location>
</feature>
<dbReference type="InterPro" id="IPR027417">
    <property type="entry name" value="P-loop_NTPase"/>
</dbReference>
<dbReference type="PROSITE" id="PS50035">
    <property type="entry name" value="PLD"/>
    <property type="match status" value="1"/>
</dbReference>
<dbReference type="Pfam" id="PF19044">
    <property type="entry name" value="P-loop_TraG"/>
    <property type="match status" value="1"/>
</dbReference>
<accession>A0A6L6LYI4</accession>
<evidence type="ECO:0000259" key="1">
    <source>
        <dbReference type="PROSITE" id="PS50035"/>
    </source>
</evidence>
<dbReference type="EMBL" id="WMZU01000041">
    <property type="protein sequence ID" value="MTS28904.1"/>
    <property type="molecule type" value="Genomic_DNA"/>
</dbReference>
<dbReference type="InterPro" id="IPR053155">
    <property type="entry name" value="F-pilin_assembly_TraC"/>
</dbReference>
<reference evidence="2 3" key="1">
    <citation type="journal article" date="2019" name="Nat. Med.">
        <title>A library of human gut bacterial isolates paired with longitudinal multiomics data enables mechanistic microbiome research.</title>
        <authorList>
            <person name="Poyet M."/>
            <person name="Groussin M."/>
            <person name="Gibbons S.M."/>
            <person name="Avila-Pacheco J."/>
            <person name="Jiang X."/>
            <person name="Kearney S.M."/>
            <person name="Perrotta A.R."/>
            <person name="Berdy B."/>
            <person name="Zhao S."/>
            <person name="Lieberman T.D."/>
            <person name="Swanson P.K."/>
            <person name="Smith M."/>
            <person name="Roesemann S."/>
            <person name="Alexander J.E."/>
            <person name="Rich S.A."/>
            <person name="Livny J."/>
            <person name="Vlamakis H."/>
            <person name="Clish C."/>
            <person name="Bullock K."/>
            <person name="Deik A."/>
            <person name="Scott J."/>
            <person name="Pierce K.A."/>
            <person name="Xavier R.J."/>
            <person name="Alm E.J."/>
        </authorList>
    </citation>
    <scope>NUCLEOTIDE SEQUENCE [LARGE SCALE GENOMIC DNA]</scope>
    <source>
        <strain evidence="2 3">BIOML-A4</strain>
    </source>
</reference>